<comment type="subcellular location">
    <subcellularLocation>
        <location evidence="9">Mitochondrion inner membrane</location>
    </subcellularLocation>
</comment>
<dbReference type="PANTHER" id="PTHR13344">
    <property type="entry name" value="NADH-UBIQUINONE OXIDOREDUCTASE"/>
    <property type="match status" value="1"/>
</dbReference>
<keyword evidence="4 9" id="KW-0679">Respiratory chain</keyword>
<dbReference type="PANTHER" id="PTHR13344:SF0">
    <property type="entry name" value="NADH DEHYDROGENASE [UBIQUINONE] 1 ALPHA SUBCOMPLEX SUBUNIT 8"/>
    <property type="match status" value="1"/>
</dbReference>
<organism evidence="10 11">
    <name type="scientific">Boothiomyces macroporosus</name>
    <dbReference type="NCBI Taxonomy" id="261099"/>
    <lineage>
        <taxon>Eukaryota</taxon>
        <taxon>Fungi</taxon>
        <taxon>Fungi incertae sedis</taxon>
        <taxon>Chytridiomycota</taxon>
        <taxon>Chytridiomycota incertae sedis</taxon>
        <taxon>Chytridiomycetes</taxon>
        <taxon>Rhizophydiales</taxon>
        <taxon>Terramycetaceae</taxon>
        <taxon>Boothiomyces</taxon>
    </lineage>
</organism>
<protein>
    <recommendedName>
        <fullName evidence="9">NADH-ubiquinone oxidoreductase</fullName>
    </recommendedName>
</protein>
<evidence type="ECO:0000256" key="7">
    <source>
        <dbReference type="ARBA" id="ARBA00023128"/>
    </source>
</evidence>
<keyword evidence="8" id="KW-1015">Disulfide bond</keyword>
<dbReference type="AlphaFoldDB" id="A0AAD5UG02"/>
<dbReference type="EMBL" id="JADGKB010000090">
    <property type="protein sequence ID" value="KAJ3254216.1"/>
    <property type="molecule type" value="Genomic_DNA"/>
</dbReference>
<reference evidence="10" key="1">
    <citation type="submission" date="2020-05" db="EMBL/GenBank/DDBJ databases">
        <title>Phylogenomic resolution of chytrid fungi.</title>
        <authorList>
            <person name="Stajich J.E."/>
            <person name="Amses K."/>
            <person name="Simmons R."/>
            <person name="Seto K."/>
            <person name="Myers J."/>
            <person name="Bonds A."/>
            <person name="Quandt C.A."/>
            <person name="Barry K."/>
            <person name="Liu P."/>
            <person name="Grigoriev I."/>
            <person name="Longcore J.E."/>
            <person name="James T.Y."/>
        </authorList>
    </citation>
    <scope>NUCLEOTIDE SEQUENCE</scope>
    <source>
        <strain evidence="10">PLAUS21</strain>
    </source>
</reference>
<dbReference type="PIRSF" id="PIRSF017016">
    <property type="entry name" value="NDUA8"/>
    <property type="match status" value="1"/>
</dbReference>
<evidence type="ECO:0000256" key="5">
    <source>
        <dbReference type="ARBA" id="ARBA00022737"/>
    </source>
</evidence>
<name>A0AAD5UG02_9FUNG</name>
<sequence length="144" mass="16458">MATHREGIFVEGLWVEKESLDNSIPHVDEVGATSAPLLSMAYFFGSACKDYSEDFVLCKNESQDPRKCLKEGRKVTRCAIDLIEKLKLNCNKSWEGHWKCLDENNQMLEKCRPQEKVFNDCVFQKLGLEKVIPDAPEGKPIHLK</sequence>
<comment type="caution">
    <text evidence="10">The sequence shown here is derived from an EMBL/GenBank/DDBJ whole genome shotgun (WGS) entry which is preliminary data.</text>
</comment>
<dbReference type="Proteomes" id="UP001210925">
    <property type="component" value="Unassembled WGS sequence"/>
</dbReference>
<dbReference type="GO" id="GO:0006120">
    <property type="term" value="P:mitochondrial electron transport, NADH to ubiquinone"/>
    <property type="evidence" value="ECO:0007669"/>
    <property type="project" value="InterPro"/>
</dbReference>
<evidence type="ECO:0000256" key="3">
    <source>
        <dbReference type="ARBA" id="ARBA00022448"/>
    </source>
</evidence>
<proteinExistence type="inferred from homology"/>
<evidence type="ECO:0000256" key="8">
    <source>
        <dbReference type="ARBA" id="ARBA00023157"/>
    </source>
</evidence>
<keyword evidence="6 9" id="KW-0249">Electron transport</keyword>
<evidence type="ECO:0000256" key="4">
    <source>
        <dbReference type="ARBA" id="ARBA00022660"/>
    </source>
</evidence>
<evidence type="ECO:0000313" key="10">
    <source>
        <dbReference type="EMBL" id="KAJ3254216.1"/>
    </source>
</evidence>
<keyword evidence="5" id="KW-0677">Repeat</keyword>
<keyword evidence="3 9" id="KW-0813">Transport</keyword>
<comment type="similarity">
    <text evidence="2 9">Belongs to the complex I NDUFA8 subunit family.</text>
</comment>
<keyword evidence="7 9" id="KW-0496">Mitochondrion</keyword>
<keyword evidence="9" id="KW-0999">Mitochondrion inner membrane</keyword>
<evidence type="ECO:0000256" key="6">
    <source>
        <dbReference type="ARBA" id="ARBA00022982"/>
    </source>
</evidence>
<dbReference type="GO" id="GO:0005743">
    <property type="term" value="C:mitochondrial inner membrane"/>
    <property type="evidence" value="ECO:0007669"/>
    <property type="project" value="UniProtKB-SubCell"/>
</dbReference>
<comment type="function">
    <text evidence="1 9">Accessory subunit of the mitochondrial membrane respiratory chain NADH dehydrogenase (Complex I), that is believed not to be involved in catalysis. Complex I functions in the transfer of electrons from NADH to the respiratory chain. The immediate electron acceptor for the enzyme is believed to be ubiquinone.</text>
</comment>
<gene>
    <name evidence="10" type="ORF">HK103_007461</name>
</gene>
<evidence type="ECO:0000313" key="11">
    <source>
        <dbReference type="Proteomes" id="UP001210925"/>
    </source>
</evidence>
<dbReference type="PROSITE" id="PS51808">
    <property type="entry name" value="CHCH"/>
    <property type="match status" value="1"/>
</dbReference>
<keyword evidence="11" id="KW-1185">Reference proteome</keyword>
<evidence type="ECO:0000256" key="1">
    <source>
        <dbReference type="ARBA" id="ARBA00003195"/>
    </source>
</evidence>
<dbReference type="InterPro" id="IPR016680">
    <property type="entry name" value="NDUFA8"/>
</dbReference>
<keyword evidence="9" id="KW-0472">Membrane</keyword>
<evidence type="ECO:0000256" key="9">
    <source>
        <dbReference type="PIRNR" id="PIRNR017016"/>
    </source>
</evidence>
<evidence type="ECO:0000256" key="2">
    <source>
        <dbReference type="ARBA" id="ARBA00010705"/>
    </source>
</evidence>
<accession>A0AAD5UG02</accession>